<proteinExistence type="predicted"/>
<name>A0A0F9APE0_9ZZZZ</name>
<dbReference type="EMBL" id="LAZR01056490">
    <property type="protein sequence ID" value="KKK74076.1"/>
    <property type="molecule type" value="Genomic_DNA"/>
</dbReference>
<gene>
    <name evidence="1" type="ORF">LCGC14_2887410</name>
</gene>
<evidence type="ECO:0000313" key="1">
    <source>
        <dbReference type="EMBL" id="KKK74076.1"/>
    </source>
</evidence>
<organism evidence="1">
    <name type="scientific">marine sediment metagenome</name>
    <dbReference type="NCBI Taxonomy" id="412755"/>
    <lineage>
        <taxon>unclassified sequences</taxon>
        <taxon>metagenomes</taxon>
        <taxon>ecological metagenomes</taxon>
    </lineage>
</organism>
<protein>
    <submittedName>
        <fullName evidence="1">Uncharacterized protein</fullName>
    </submittedName>
</protein>
<sequence length="46" mass="5638">MKRKTKTIRNLIEYSGWKKFAEFLDTNPEIPEIMRYIEEYGWVTPN</sequence>
<comment type="caution">
    <text evidence="1">The sequence shown here is derived from an EMBL/GenBank/DDBJ whole genome shotgun (WGS) entry which is preliminary data.</text>
</comment>
<reference evidence="1" key="1">
    <citation type="journal article" date="2015" name="Nature">
        <title>Complex archaea that bridge the gap between prokaryotes and eukaryotes.</title>
        <authorList>
            <person name="Spang A."/>
            <person name="Saw J.H."/>
            <person name="Jorgensen S.L."/>
            <person name="Zaremba-Niedzwiedzka K."/>
            <person name="Martijn J."/>
            <person name="Lind A.E."/>
            <person name="van Eijk R."/>
            <person name="Schleper C."/>
            <person name="Guy L."/>
            <person name="Ettema T.J."/>
        </authorList>
    </citation>
    <scope>NUCLEOTIDE SEQUENCE</scope>
</reference>
<accession>A0A0F9APE0</accession>
<dbReference type="AlphaFoldDB" id="A0A0F9APE0"/>
<feature type="non-terminal residue" evidence="1">
    <location>
        <position position="46"/>
    </location>
</feature>